<evidence type="ECO:0000256" key="1">
    <source>
        <dbReference type="SAM" id="Phobius"/>
    </source>
</evidence>
<dbReference type="EMBL" id="JAUSTZ010000011">
    <property type="protein sequence ID" value="MDQ0227723.1"/>
    <property type="molecule type" value="Genomic_DNA"/>
</dbReference>
<sequence length="61" mass="6870">MENNIVRLKRTNIFLVTLAIIITIINHIVNPLLLKIQPDTLGTGLSFIFLASAFLNHLRSN</sequence>
<comment type="caution">
    <text evidence="2">The sequence shown here is derived from an EMBL/GenBank/DDBJ whole genome shotgun (WGS) entry which is preliminary data.</text>
</comment>
<organism evidence="2 3">
    <name type="scientific">Metabacillus niabensis</name>
    <dbReference type="NCBI Taxonomy" id="324854"/>
    <lineage>
        <taxon>Bacteria</taxon>
        <taxon>Bacillati</taxon>
        <taxon>Bacillota</taxon>
        <taxon>Bacilli</taxon>
        <taxon>Bacillales</taxon>
        <taxon>Bacillaceae</taxon>
        <taxon>Metabacillus</taxon>
    </lineage>
</organism>
<gene>
    <name evidence="2" type="ORF">J2S02_004070</name>
</gene>
<keyword evidence="1" id="KW-0812">Transmembrane</keyword>
<protein>
    <submittedName>
        <fullName evidence="2">Uncharacterized protein</fullName>
    </submittedName>
</protein>
<reference evidence="2 3" key="1">
    <citation type="submission" date="2023-07" db="EMBL/GenBank/DDBJ databases">
        <title>Genomic Encyclopedia of Type Strains, Phase IV (KMG-IV): sequencing the most valuable type-strain genomes for metagenomic binning, comparative biology and taxonomic classification.</title>
        <authorList>
            <person name="Goeker M."/>
        </authorList>
    </citation>
    <scope>NUCLEOTIDE SEQUENCE [LARGE SCALE GENOMIC DNA]</scope>
    <source>
        <strain evidence="2 3">DSM 17723</strain>
    </source>
</reference>
<dbReference type="RefSeq" id="WP_174880874.1">
    <property type="nucleotide sequence ID" value="NZ_CADEPK010000280.1"/>
</dbReference>
<feature type="transmembrane region" description="Helical" evidence="1">
    <location>
        <begin position="12"/>
        <end position="29"/>
    </location>
</feature>
<feature type="transmembrane region" description="Helical" evidence="1">
    <location>
        <begin position="41"/>
        <end position="58"/>
    </location>
</feature>
<evidence type="ECO:0000313" key="2">
    <source>
        <dbReference type="EMBL" id="MDQ0227723.1"/>
    </source>
</evidence>
<proteinExistence type="predicted"/>
<keyword evidence="1" id="KW-1133">Transmembrane helix</keyword>
<keyword evidence="3" id="KW-1185">Reference proteome</keyword>
<accession>A0ABT9Z652</accession>
<dbReference type="Proteomes" id="UP001232245">
    <property type="component" value="Unassembled WGS sequence"/>
</dbReference>
<evidence type="ECO:0000313" key="3">
    <source>
        <dbReference type="Proteomes" id="UP001232245"/>
    </source>
</evidence>
<keyword evidence="1" id="KW-0472">Membrane</keyword>
<name>A0ABT9Z652_9BACI</name>